<evidence type="ECO:0000313" key="2">
    <source>
        <dbReference type="EMBL" id="SIO10628.1"/>
    </source>
</evidence>
<dbReference type="Pfam" id="PF11005">
    <property type="entry name" value="DUF2844"/>
    <property type="match status" value="1"/>
</dbReference>
<evidence type="ECO:0008006" key="4">
    <source>
        <dbReference type="Google" id="ProtNLM"/>
    </source>
</evidence>
<dbReference type="OrthoDB" id="7561239at2"/>
<keyword evidence="3" id="KW-1185">Reference proteome</keyword>
<accession>A0A1N6GT05</accession>
<feature type="chain" id="PRO_5012410330" description="DUF2844 domain-containing protein" evidence="1">
    <location>
        <begin position="28"/>
        <end position="161"/>
    </location>
</feature>
<dbReference type="Proteomes" id="UP000185151">
    <property type="component" value="Unassembled WGS sequence"/>
</dbReference>
<feature type="signal peptide" evidence="1">
    <location>
        <begin position="1"/>
        <end position="27"/>
    </location>
</feature>
<reference evidence="2 3" key="1">
    <citation type="submission" date="2016-11" db="EMBL/GenBank/DDBJ databases">
        <authorList>
            <person name="Jaros S."/>
            <person name="Januszkiewicz K."/>
            <person name="Wedrychowicz H."/>
        </authorList>
    </citation>
    <scope>NUCLEOTIDE SEQUENCE [LARGE SCALE GENOMIC DNA]</scope>
    <source>
        <strain evidence="2 3">GAS95</strain>
    </source>
</reference>
<gene>
    <name evidence="2" type="ORF">SAMN05444165_0947</name>
</gene>
<dbReference type="RefSeq" id="WP_074297087.1">
    <property type="nucleotide sequence ID" value="NZ_FSRU01000001.1"/>
</dbReference>
<keyword evidence="1" id="KW-0732">Signal</keyword>
<name>A0A1N6GT05_9BURK</name>
<evidence type="ECO:0000313" key="3">
    <source>
        <dbReference type="Proteomes" id="UP000185151"/>
    </source>
</evidence>
<dbReference type="AlphaFoldDB" id="A0A1N6GT05"/>
<organism evidence="2 3">
    <name type="scientific">Paraburkholderia phenazinium</name>
    <dbReference type="NCBI Taxonomy" id="60549"/>
    <lineage>
        <taxon>Bacteria</taxon>
        <taxon>Pseudomonadati</taxon>
        <taxon>Pseudomonadota</taxon>
        <taxon>Betaproteobacteria</taxon>
        <taxon>Burkholderiales</taxon>
        <taxon>Burkholderiaceae</taxon>
        <taxon>Paraburkholderia</taxon>
    </lineage>
</organism>
<protein>
    <recommendedName>
        <fullName evidence="4">DUF2844 domain-containing protein</fullName>
    </recommendedName>
</protein>
<dbReference type="EMBL" id="FSRU01000001">
    <property type="protein sequence ID" value="SIO10628.1"/>
    <property type="molecule type" value="Genomic_DNA"/>
</dbReference>
<dbReference type="InterPro" id="IPR021267">
    <property type="entry name" value="DUF2844"/>
</dbReference>
<evidence type="ECO:0000256" key="1">
    <source>
        <dbReference type="SAM" id="SignalP"/>
    </source>
</evidence>
<proteinExistence type="predicted"/>
<sequence length="161" mass="16194">MTITQLRTLAVFAALAADLAALTPAYAALGSAPTYAASTGATRTASLAQASTSNAASYTVNETTLSSGTVVSEYVSASNTVFGLSWRGPTIAPLQTLLGSYFPSYVQGLAAVHTANGGGHGPAAVHQSALVVETGGHMGAFYGRAYLPQALPQGVSADDIK</sequence>